<feature type="transmembrane region" description="Helical" evidence="1">
    <location>
        <begin position="45"/>
        <end position="68"/>
    </location>
</feature>
<evidence type="ECO:0000313" key="3">
    <source>
        <dbReference type="Proteomes" id="UP000180253"/>
    </source>
</evidence>
<reference evidence="2 3" key="1">
    <citation type="submission" date="2016-10" db="EMBL/GenBank/DDBJ databases">
        <title>Pseudoalteromonas amylolytica sp. nov., isolated from the surface seawater.</title>
        <authorList>
            <person name="Wu Y.-H."/>
            <person name="Cheng H."/>
            <person name="Jin X.-B."/>
            <person name="Wang C.-S."/>
            <person name="Xu X.-W."/>
        </authorList>
    </citation>
    <scope>NUCLEOTIDE SEQUENCE [LARGE SCALE GENOMIC DNA]</scope>
    <source>
        <strain evidence="2 3">JCM 12483</strain>
    </source>
</reference>
<evidence type="ECO:0000256" key="1">
    <source>
        <dbReference type="SAM" id="Phobius"/>
    </source>
</evidence>
<keyword evidence="1" id="KW-0472">Membrane</keyword>
<keyword evidence="3" id="KW-1185">Reference proteome</keyword>
<accession>A0A1S1N6Z2</accession>
<keyword evidence="1" id="KW-0812">Transmembrane</keyword>
<comment type="caution">
    <text evidence="2">The sequence shown here is derived from an EMBL/GenBank/DDBJ whole genome shotgun (WGS) entry which is preliminary data.</text>
</comment>
<dbReference type="AlphaFoldDB" id="A0A1S1N6Z2"/>
<gene>
    <name evidence="2" type="ORF">BIW53_03335</name>
</gene>
<feature type="transmembrane region" description="Helical" evidence="1">
    <location>
        <begin position="88"/>
        <end position="109"/>
    </location>
</feature>
<proteinExistence type="predicted"/>
<dbReference type="Proteomes" id="UP000180253">
    <property type="component" value="Unassembled WGS sequence"/>
</dbReference>
<evidence type="ECO:0000313" key="2">
    <source>
        <dbReference type="EMBL" id="OHU97007.1"/>
    </source>
</evidence>
<organism evidence="2 3">
    <name type="scientific">Pseudoalteromonas byunsanensis</name>
    <dbReference type="NCBI Taxonomy" id="327939"/>
    <lineage>
        <taxon>Bacteria</taxon>
        <taxon>Pseudomonadati</taxon>
        <taxon>Pseudomonadota</taxon>
        <taxon>Gammaproteobacteria</taxon>
        <taxon>Alteromonadales</taxon>
        <taxon>Pseudoalteromonadaceae</taxon>
        <taxon>Pseudoalteromonas</taxon>
    </lineage>
</organism>
<name>A0A1S1N6Z2_9GAMM</name>
<protein>
    <submittedName>
        <fullName evidence="2">Uncharacterized protein</fullName>
    </submittedName>
</protein>
<keyword evidence="1" id="KW-1133">Transmembrane helix</keyword>
<sequence>MGFVTVVLLVMVFHAGTLLYTFNAVGYRFINEVLTGKLFSFRGDVNLIMILAAVFAILLTYLVCCFGIKFEEIEARLAKTKCLAKRSVWKIILLPILSMTIFILSGVLFY</sequence>
<dbReference type="EMBL" id="MNAN01000024">
    <property type="protein sequence ID" value="OHU97007.1"/>
    <property type="molecule type" value="Genomic_DNA"/>
</dbReference>